<sequence>MKICSLRLKNLNALKGEWYLDFESSPFDENGLFAIVGPTGAGKSTLLDAICLALYHETPRGLKVSKSVNDIMTRSTSDCLAEVVFEVNGKRYRSFWSQRRARGRSDGNLQDAKCEIADGEGKLLTTKTNEKIRLIAELTGLDFGRFTRSMMLAQGGFAAFLNSNEREKAELLEELTGTEVYAQISSFVFERYREEKQAIEQLEAIHGSVEVMEDDVLDSLRLDLDSVQEKATQLNTQLQNHQYAYQWLHAFLSAQSQLSNATARQAEVVHQSTLFKDEEAQLAFHEKAVSLNEVRAALLASQSKLATLDKSQSDLITTAAREADVIKTIEAELSQSRQQLAHSEQASDAFEESVKRDIEPLLRSQEREQQTSDGLSLALKEQMLSLNGMTTQYELVSKKQSDLVERQTKLVSVLSNAPDNVQARVSQLPYVLNLKEQYLELKQDNAQLALRKKDLNATSQLWRDKEESTKAEQTNTLVVTRELDTELEALLDSAETDRLSIDRCHRVKNLLPSVMRHKEKSDALGMLSATLDEHRAELNRLENSSEVVTNELGVLSAQHEEAKAFLEHLSKRVELERRVASLEAERARLIDGEACPLCGSDTHPWAEDTPTHTDSLEIERLKRQALYDDLEHKLQEKRLEVRGMTERMALTRNTIEQRSLEFEAQKHELESIEIDFSSGFENLALMSPTERVEKLESELIVLSGAVTLAEERDKARDDANERKRHLASLLKDHQYSLVNIAQEIKRHTESIGELDHRIDQNTSAIEDTFEKMRVGVAELKGTGNIDEQLGTLDNNNTLDSFPEVYRYHSEKEASLKEWDLNNAEREIFKALALLERCYQEWVSASTALDLVERDLREIEIKRTHLEAGKRELTEKADALKVDFERAQKTIAEIEQALFKFLTGRSLDAVRATYVKAVDSCRQSLTVFEQKLHRQQVSVAELKQKEILNTQLIVQEREVLSLADQKWCAERLAKGFHDDASWEASQLNDELYQSMKQRQERLAKQLEEATRDVDAATLALESSKTGKEAFEKNGFQIELNEEGLLQLQGVVSEVSDSLSATQQEVGELKATLEHELAKRARLKEQFAALHARKVQFEAIATLNNLIGSADGAKFRRYAQSVTLDNLVYLANRRLKTVQPRYQLKRNLQEGLSLLVVDTWQADITRDTKTLSGGESFLVSLSLALALSDLVSHKTSIDSLFLDEGFGTLDDDTLEIALDALDQLNASGKHVGVISHIDALKERIPTQITVSKQAGLGFSRLSECYSVR</sequence>
<protein>
    <submittedName>
        <fullName evidence="3">SMC domain protein</fullName>
    </submittedName>
</protein>
<dbReference type="KEGG" id="mme:Marme_2325"/>
<dbReference type="GO" id="GO:0016887">
    <property type="term" value="F:ATP hydrolysis activity"/>
    <property type="evidence" value="ECO:0007669"/>
    <property type="project" value="InterPro"/>
</dbReference>
<organism evidence="3 4">
    <name type="scientific">Marinomonas mediterranea (strain ATCC 700492 / JCM 21426 / NBRC 103028 / MMB-1)</name>
    <dbReference type="NCBI Taxonomy" id="717774"/>
    <lineage>
        <taxon>Bacteria</taxon>
        <taxon>Pseudomonadati</taxon>
        <taxon>Pseudomonadota</taxon>
        <taxon>Gammaproteobacteria</taxon>
        <taxon>Oceanospirillales</taxon>
        <taxon>Oceanospirillaceae</taxon>
        <taxon>Marinomonas</taxon>
    </lineage>
</organism>
<dbReference type="Proteomes" id="UP000001062">
    <property type="component" value="Chromosome"/>
</dbReference>
<dbReference type="SUPFAM" id="SSF52540">
    <property type="entry name" value="P-loop containing nucleoside triphosphate hydrolases"/>
    <property type="match status" value="1"/>
</dbReference>
<accession>F2JU54</accession>
<dbReference type="PATRIC" id="fig|717774.3.peg.2397"/>
<dbReference type="EMBL" id="CP002583">
    <property type="protein sequence ID" value="ADZ91566.1"/>
    <property type="molecule type" value="Genomic_DNA"/>
</dbReference>
<evidence type="ECO:0000313" key="3">
    <source>
        <dbReference type="EMBL" id="ADZ91566.1"/>
    </source>
</evidence>
<proteinExistence type="predicted"/>
<dbReference type="GO" id="GO:0006302">
    <property type="term" value="P:double-strand break repair"/>
    <property type="evidence" value="ECO:0007669"/>
    <property type="project" value="InterPro"/>
</dbReference>
<evidence type="ECO:0000313" key="4">
    <source>
        <dbReference type="Proteomes" id="UP000001062"/>
    </source>
</evidence>
<dbReference type="Pfam" id="PF13476">
    <property type="entry name" value="AAA_23"/>
    <property type="match status" value="1"/>
</dbReference>
<dbReference type="PANTHER" id="PTHR32114:SF2">
    <property type="entry name" value="ABC TRANSPORTER ABCH.3"/>
    <property type="match status" value="1"/>
</dbReference>
<dbReference type="HOGENOM" id="CLU_004785_1_0_6"/>
<gene>
    <name evidence="3" type="ordered locus">Marme_2325</name>
</gene>
<keyword evidence="1" id="KW-0175">Coiled coil</keyword>
<reference evidence="3 4" key="1">
    <citation type="journal article" date="2012" name="Stand. Genomic Sci.">
        <title>Complete genome sequence of the melanogenic marine bacterium Marinomonas mediterranea type strain (MMB-1(T)).</title>
        <authorList>
            <person name="Lucas-Elio P."/>
            <person name="Goodwin L."/>
            <person name="Woyke T."/>
            <person name="Pitluck S."/>
            <person name="Nolan M."/>
            <person name="Kyrpides N.C."/>
            <person name="Detter J.C."/>
            <person name="Copeland A."/>
            <person name="Teshima H."/>
            <person name="Bruce D."/>
            <person name="Detter C."/>
            <person name="Tapia R."/>
            <person name="Han S."/>
            <person name="Land M.L."/>
            <person name="Ivanova N."/>
            <person name="Mikhailova N."/>
            <person name="Johnston A.W."/>
            <person name="Sanchez-Amat A."/>
        </authorList>
    </citation>
    <scope>NUCLEOTIDE SEQUENCE [LARGE SCALE GENOMIC DNA]</scope>
    <source>
        <strain evidence="4">ATCC 700492 / JCM 21426 / NBRC 103028 / MMB-1</strain>
    </source>
</reference>
<dbReference type="PANTHER" id="PTHR32114">
    <property type="entry name" value="ABC TRANSPORTER ABCH.3"/>
    <property type="match status" value="1"/>
</dbReference>
<dbReference type="Gene3D" id="3.40.50.300">
    <property type="entry name" value="P-loop containing nucleotide triphosphate hydrolases"/>
    <property type="match status" value="2"/>
</dbReference>
<feature type="coiled-coil region" evidence="1">
    <location>
        <begin position="820"/>
        <end position="896"/>
    </location>
</feature>
<feature type="coiled-coil region" evidence="1">
    <location>
        <begin position="524"/>
        <end position="592"/>
    </location>
</feature>
<evidence type="ECO:0000256" key="1">
    <source>
        <dbReference type="SAM" id="Coils"/>
    </source>
</evidence>
<feature type="coiled-coil region" evidence="1">
    <location>
        <begin position="987"/>
        <end position="1018"/>
    </location>
</feature>
<keyword evidence="4" id="KW-1185">Reference proteome</keyword>
<feature type="domain" description="Rad50/SbcC-type AAA" evidence="2">
    <location>
        <begin position="5"/>
        <end position="207"/>
    </location>
</feature>
<name>F2JU54_MARM1</name>
<dbReference type="InterPro" id="IPR038729">
    <property type="entry name" value="Rad50/SbcC_AAA"/>
</dbReference>
<dbReference type="RefSeq" id="WP_013661471.1">
    <property type="nucleotide sequence ID" value="NC_015276.1"/>
</dbReference>
<dbReference type="OrthoDB" id="9795626at2"/>
<dbReference type="Pfam" id="PF13558">
    <property type="entry name" value="SbcC_Walker_B"/>
    <property type="match status" value="1"/>
</dbReference>
<feature type="coiled-coil region" evidence="1">
    <location>
        <begin position="217"/>
        <end position="244"/>
    </location>
</feature>
<dbReference type="InterPro" id="IPR027417">
    <property type="entry name" value="P-loop_NTPase"/>
</dbReference>
<dbReference type="eggNOG" id="COG0419">
    <property type="taxonomic scope" value="Bacteria"/>
</dbReference>
<dbReference type="STRING" id="717774.Marme_2325"/>
<evidence type="ECO:0000259" key="2">
    <source>
        <dbReference type="Pfam" id="PF13476"/>
    </source>
</evidence>
<feature type="coiled-coil region" evidence="1">
    <location>
        <begin position="431"/>
        <end position="458"/>
    </location>
</feature>
<dbReference type="AlphaFoldDB" id="F2JU54"/>